<dbReference type="EMBL" id="CP000473">
    <property type="protein sequence ID" value="ABJ86817.1"/>
    <property type="molecule type" value="Genomic_DNA"/>
</dbReference>
<dbReference type="SUPFAM" id="SSF51905">
    <property type="entry name" value="FAD/NAD(P)-binding domain"/>
    <property type="match status" value="1"/>
</dbReference>
<sequence>MADSAKTRAVVVGSGPNGLSAAIVLARGGCAVTVLEGAETIGGGARSAQLTLPGFIHDVCSAVHPLAACSPCFEQWPLGAHGLEWLQPDAPLAHPWDDGTAIVLERSLAATAAGLGADGAAWGKLFGPLVEAWPKLRHDVLAAFGIPRHPMPMARFGLSAVRSARSLAESRFRGERARALFAGIAAHSTLPMEAPLSAGVGLVLGICAHAVGWPFPRGGAQKIADALGGNLRALGGEIVTGRTVTVLPDAAVVLCDVTPRQLLALGGDRFPADFRGALGRYRYGPGAFKLDWALDAPIPWKARECARAATVHLGGTLEEIAQWEGGHTGRPFVLLVQPTLFDATRAPAGKHTAWAYCHVPHGSTVDMTQAIEDQVERFAPGFRARILARSVMPPVAMEQHNPNLVGGNFNGGALDFGQFFLRPTRRLYGTPLKGVGICSASTPPGGGVHGMCGFHAASRFLKRIR</sequence>
<dbReference type="eggNOG" id="COG1233">
    <property type="taxonomic scope" value="Bacteria"/>
</dbReference>
<accession>Q01U53</accession>
<organism evidence="1">
    <name type="scientific">Solibacter usitatus (strain Ellin6076)</name>
    <dbReference type="NCBI Taxonomy" id="234267"/>
    <lineage>
        <taxon>Bacteria</taxon>
        <taxon>Pseudomonadati</taxon>
        <taxon>Acidobacteriota</taxon>
        <taxon>Terriglobia</taxon>
        <taxon>Bryobacterales</taxon>
        <taxon>Solibacteraceae</taxon>
        <taxon>Candidatus Solibacter</taxon>
    </lineage>
</organism>
<dbReference type="AlphaFoldDB" id="Q01U53"/>
<protein>
    <submittedName>
        <fullName evidence="1">Phytoene dehydrogenase, putative</fullName>
    </submittedName>
</protein>
<dbReference type="InParanoid" id="Q01U53"/>
<dbReference type="KEGG" id="sus:Acid_5875"/>
<dbReference type="PANTHER" id="PTHR10668:SF105">
    <property type="entry name" value="DEHYDROGENASE-RELATED"/>
    <property type="match status" value="1"/>
</dbReference>
<name>Q01U53_SOLUE</name>
<dbReference type="Pfam" id="PF13450">
    <property type="entry name" value="NAD_binding_8"/>
    <property type="match status" value="1"/>
</dbReference>
<dbReference type="STRING" id="234267.Acid_5875"/>
<dbReference type="Gene3D" id="3.50.50.60">
    <property type="entry name" value="FAD/NAD(P)-binding domain"/>
    <property type="match status" value="1"/>
</dbReference>
<dbReference type="PANTHER" id="PTHR10668">
    <property type="entry name" value="PHYTOENE DEHYDROGENASE"/>
    <property type="match status" value="1"/>
</dbReference>
<dbReference type="OrthoDB" id="9814556at2"/>
<reference evidence="1" key="1">
    <citation type="submission" date="2006-10" db="EMBL/GenBank/DDBJ databases">
        <title>Complete sequence of Solibacter usitatus Ellin6076.</title>
        <authorList>
            <consortium name="US DOE Joint Genome Institute"/>
            <person name="Copeland A."/>
            <person name="Lucas S."/>
            <person name="Lapidus A."/>
            <person name="Barry K."/>
            <person name="Detter J.C."/>
            <person name="Glavina del Rio T."/>
            <person name="Hammon N."/>
            <person name="Israni S."/>
            <person name="Dalin E."/>
            <person name="Tice H."/>
            <person name="Pitluck S."/>
            <person name="Thompson L.S."/>
            <person name="Brettin T."/>
            <person name="Bruce D."/>
            <person name="Han C."/>
            <person name="Tapia R."/>
            <person name="Gilna P."/>
            <person name="Schmutz J."/>
            <person name="Larimer F."/>
            <person name="Land M."/>
            <person name="Hauser L."/>
            <person name="Kyrpides N."/>
            <person name="Mikhailova N."/>
            <person name="Janssen P.H."/>
            <person name="Kuske C.R."/>
            <person name="Richardson P."/>
        </authorList>
    </citation>
    <scope>NUCLEOTIDE SEQUENCE</scope>
    <source>
        <strain evidence="1">Ellin6076</strain>
    </source>
</reference>
<gene>
    <name evidence="1" type="ordered locus">Acid_5875</name>
</gene>
<proteinExistence type="predicted"/>
<dbReference type="HOGENOM" id="CLU_019327_1_1_0"/>
<evidence type="ECO:0000313" key="1">
    <source>
        <dbReference type="EMBL" id="ABJ86817.1"/>
    </source>
</evidence>
<dbReference type="InterPro" id="IPR036188">
    <property type="entry name" value="FAD/NAD-bd_sf"/>
</dbReference>